<evidence type="ECO:0000313" key="1">
    <source>
        <dbReference type="EMBL" id="AVH79557.1"/>
    </source>
</evidence>
<dbReference type="EMBL" id="MG373771">
    <property type="protein sequence ID" value="AVH79557.1"/>
    <property type="molecule type" value="Genomic_DNA"/>
</dbReference>
<reference evidence="1" key="1">
    <citation type="journal article" date="2018" name="Science">
        <title>Natural noncanonical protein splicing yields products with diverse ?-amino acid residues.</title>
        <authorList>
            <person name="Morinaka B.I."/>
            <person name="Lakis E."/>
            <person name="Verest M."/>
            <person name="Helf M.J."/>
            <person name="Scalvenzi T."/>
            <person name="Vagstad A.L."/>
            <person name="Sims J."/>
            <person name="Sunagawa S."/>
            <person name="Gugger M."/>
            <person name="Piel J."/>
        </authorList>
    </citation>
    <scope>NUCLEOTIDE SEQUENCE</scope>
    <source>
        <strain evidence="1">PCC 9446</strain>
    </source>
</reference>
<accession>A0A2P0ZGK8</accession>
<name>A0A2P0ZGK8_9CYAN</name>
<dbReference type="AlphaFoldDB" id="A0A2P0ZGK8"/>
<proteinExistence type="predicted"/>
<sequence length="68" mass="8114">MSDQFIFDETKHIEYSAYCIGEYIKWGDCDWLRQTMIDRQATVNQMFLEDLDHQDSIGTTILRTQYAN</sequence>
<protein>
    <submittedName>
        <fullName evidence="1">Uncharacterized protein</fullName>
    </submittedName>
</protein>
<organism evidence="1">
    <name type="scientific">Stigonema sp. PCC 9446</name>
    <dbReference type="NCBI Taxonomy" id="2099385"/>
    <lineage>
        <taxon>Bacteria</taxon>
        <taxon>Bacillati</taxon>
        <taxon>Cyanobacteriota</taxon>
        <taxon>Cyanophyceae</taxon>
        <taxon>Nostocales</taxon>
        <taxon>Stigonemataceae</taxon>
        <taxon>Stigonema</taxon>
    </lineage>
</organism>